<dbReference type="EMBL" id="FOIB01000015">
    <property type="protein sequence ID" value="SEU40295.1"/>
    <property type="molecule type" value="Genomic_DNA"/>
</dbReference>
<keyword evidence="1" id="KW-0732">Signal</keyword>
<gene>
    <name evidence="2" type="ORF">MFU01_67460</name>
    <name evidence="3" type="ORF">SAMN05443572_11571</name>
</gene>
<dbReference type="RefSeq" id="WP_074959016.1">
    <property type="nucleotide sequence ID" value="NZ_BJXR01000049.1"/>
</dbReference>
<feature type="signal peptide" evidence="1">
    <location>
        <begin position="1"/>
        <end position="24"/>
    </location>
</feature>
<reference evidence="3 4" key="1">
    <citation type="submission" date="2016-10" db="EMBL/GenBank/DDBJ databases">
        <authorList>
            <person name="Varghese N."/>
            <person name="Submissions S."/>
        </authorList>
    </citation>
    <scope>NUCLEOTIDE SEQUENCE [LARGE SCALE GENOMIC DNA]</scope>
    <source>
        <strain evidence="3 4">DSM 16525</strain>
    </source>
</reference>
<proteinExistence type="predicted"/>
<comment type="caution">
    <text evidence="2">The sequence shown here is derived from an EMBL/GenBank/DDBJ whole genome shotgun (WGS) entry which is preliminary data.</text>
</comment>
<name>A0A511TBZ4_MYXFU</name>
<dbReference type="EMBL" id="BJXR01000049">
    <property type="protein sequence ID" value="GEN11709.1"/>
    <property type="molecule type" value="Genomic_DNA"/>
</dbReference>
<sequence length="206" mass="21177">MKSPSFECAALAAVLFLASSSVRAEEPRRASEVSVSGASLACTDLPGALSLAAQEAGVPIHPGRIATSTSDLFVISAGAVIGLENLSALEYAQGVDVAFVYVDAPGSDIPAGYYRLRATAKANDIHVGTYPGSVGFFDKTGQEVARVVGTFETSSVTSPEGGPSVPARALIGGKPPGAATLQDLMRGMVILIWTPNYVFYVPASVL</sequence>
<dbReference type="OrthoDB" id="5520751at2"/>
<dbReference type="Proteomes" id="UP000183760">
    <property type="component" value="Unassembled WGS sequence"/>
</dbReference>
<protein>
    <submittedName>
        <fullName evidence="2">Uncharacterized protein</fullName>
    </submittedName>
</protein>
<accession>A0A511TBZ4</accession>
<evidence type="ECO:0000256" key="1">
    <source>
        <dbReference type="SAM" id="SignalP"/>
    </source>
</evidence>
<evidence type="ECO:0000313" key="4">
    <source>
        <dbReference type="Proteomes" id="UP000183760"/>
    </source>
</evidence>
<keyword evidence="4" id="KW-1185">Reference proteome</keyword>
<organism evidence="2 5">
    <name type="scientific">Myxococcus fulvus</name>
    <dbReference type="NCBI Taxonomy" id="33"/>
    <lineage>
        <taxon>Bacteria</taxon>
        <taxon>Pseudomonadati</taxon>
        <taxon>Myxococcota</taxon>
        <taxon>Myxococcia</taxon>
        <taxon>Myxococcales</taxon>
        <taxon>Cystobacterineae</taxon>
        <taxon>Myxococcaceae</taxon>
        <taxon>Myxococcus</taxon>
    </lineage>
</organism>
<dbReference type="Proteomes" id="UP000321514">
    <property type="component" value="Unassembled WGS sequence"/>
</dbReference>
<dbReference type="AlphaFoldDB" id="A0A511TBZ4"/>
<reference evidence="2 5" key="2">
    <citation type="submission" date="2019-07" db="EMBL/GenBank/DDBJ databases">
        <title>Whole genome shotgun sequence of Myxococcus fulvus NBRC 100333.</title>
        <authorList>
            <person name="Hosoyama A."/>
            <person name="Uohara A."/>
            <person name="Ohji S."/>
            <person name="Ichikawa N."/>
        </authorList>
    </citation>
    <scope>NUCLEOTIDE SEQUENCE [LARGE SCALE GENOMIC DNA]</scope>
    <source>
        <strain evidence="2 5">NBRC 100333</strain>
    </source>
</reference>
<evidence type="ECO:0000313" key="5">
    <source>
        <dbReference type="Proteomes" id="UP000321514"/>
    </source>
</evidence>
<evidence type="ECO:0000313" key="3">
    <source>
        <dbReference type="EMBL" id="SEU40295.1"/>
    </source>
</evidence>
<evidence type="ECO:0000313" key="2">
    <source>
        <dbReference type="EMBL" id="GEN11709.1"/>
    </source>
</evidence>
<feature type="chain" id="PRO_5022787813" evidence="1">
    <location>
        <begin position="25"/>
        <end position="206"/>
    </location>
</feature>